<keyword evidence="3" id="KW-1185">Reference proteome</keyword>
<feature type="compositionally biased region" description="Acidic residues" evidence="1">
    <location>
        <begin position="435"/>
        <end position="444"/>
    </location>
</feature>
<evidence type="ECO:0000313" key="3">
    <source>
        <dbReference type="Proteomes" id="UP001181622"/>
    </source>
</evidence>
<dbReference type="Pfam" id="PF00353">
    <property type="entry name" value="HemolysinCabind"/>
    <property type="match status" value="1"/>
</dbReference>
<feature type="region of interest" description="Disordered" evidence="1">
    <location>
        <begin position="422"/>
        <end position="450"/>
    </location>
</feature>
<dbReference type="Proteomes" id="UP001181622">
    <property type="component" value="Unassembled WGS sequence"/>
</dbReference>
<reference evidence="2" key="1">
    <citation type="submission" date="2020-10" db="EMBL/GenBank/DDBJ databases">
        <authorList>
            <person name="Abbas A."/>
            <person name="Razzaq R."/>
            <person name="Waqas M."/>
            <person name="Abbas N."/>
            <person name="Nielsen T.K."/>
            <person name="Hansen L.H."/>
            <person name="Hussain S."/>
            <person name="Shahid M."/>
        </authorList>
    </citation>
    <scope>NUCLEOTIDE SEQUENCE</scope>
    <source>
        <strain evidence="2">S14</strain>
    </source>
</reference>
<dbReference type="InterPro" id="IPR011049">
    <property type="entry name" value="Serralysin-like_metalloprot_C"/>
</dbReference>
<feature type="region of interest" description="Disordered" evidence="1">
    <location>
        <begin position="1"/>
        <end position="34"/>
    </location>
</feature>
<name>A0ABU1DAI4_9HYPH</name>
<evidence type="ECO:0000256" key="1">
    <source>
        <dbReference type="SAM" id="MobiDB-lite"/>
    </source>
</evidence>
<evidence type="ECO:0000313" key="2">
    <source>
        <dbReference type="EMBL" id="MDR4305061.1"/>
    </source>
</evidence>
<feature type="compositionally biased region" description="Low complexity" evidence="1">
    <location>
        <begin position="1"/>
        <end position="19"/>
    </location>
</feature>
<proteinExistence type="predicted"/>
<dbReference type="InterPro" id="IPR001343">
    <property type="entry name" value="Hemolysn_Ca-bd"/>
</dbReference>
<dbReference type="Gene3D" id="2.150.10.10">
    <property type="entry name" value="Serralysin-like metalloprotease, C-terminal"/>
    <property type="match status" value="1"/>
</dbReference>
<organism evidence="2 3">
    <name type="scientific">Chelatococcus sambhunathii</name>
    <dbReference type="NCBI Taxonomy" id="363953"/>
    <lineage>
        <taxon>Bacteria</taxon>
        <taxon>Pseudomonadati</taxon>
        <taxon>Pseudomonadota</taxon>
        <taxon>Alphaproteobacteria</taxon>
        <taxon>Hyphomicrobiales</taxon>
        <taxon>Chelatococcaceae</taxon>
        <taxon>Chelatococcus</taxon>
    </lineage>
</organism>
<accession>A0ABU1DAI4</accession>
<dbReference type="RefSeq" id="WP_309388114.1">
    <property type="nucleotide sequence ID" value="NZ_JADBEO010000001.1"/>
</dbReference>
<comment type="caution">
    <text evidence="2">The sequence shown here is derived from an EMBL/GenBank/DDBJ whole genome shotgun (WGS) entry which is preliminary data.</text>
</comment>
<gene>
    <name evidence="2" type="ORF">IHQ68_00270</name>
</gene>
<protein>
    <submittedName>
        <fullName evidence="2">Calcium-binding protein</fullName>
    </submittedName>
</protein>
<dbReference type="EMBL" id="JADBEO010000001">
    <property type="protein sequence ID" value="MDR4305061.1"/>
    <property type="molecule type" value="Genomic_DNA"/>
</dbReference>
<dbReference type="SUPFAM" id="SSF51120">
    <property type="entry name" value="beta-Roll"/>
    <property type="match status" value="1"/>
</dbReference>
<sequence>MAATAEEQSPAAAAASTSPRQLTKPKSGTGDSSSEHFFSAIGVKKGALLGWTNMQSSPFVITANAQRVGADGRLDGKPMKLEAGFIEGGPKFVDLGGDKIGALWKSGGASLKAAVIDAKKGKAGNSVTVLASQNASFVHDMALLGKDKVAAVTRRAPGFNDEDTVLIVMNAKTLKPAGSPKIIEDDVPAPLGAATYEQAITSYDGGAVALFRDKDAQITGVPVNAKGKTGKPFQVNSTALLPFSFLSSYAGFRVKGAELDDGGYVAAWTLHDVGNNLNFDIRARVFDKKGKPVGPDFIVNQDLVGSQVGPEILPLKKGFAVAWNDKATLGFVTQIVRYFDGEGEPISDEIVTQYFDAGVPFPSSDDSDSARLPGDAYLKVYGSNGSSGVAALYADGLPAPKIGSDEGETTDGGSAAETIIAAGGDDDVDAGSGDDTVDGGDGEDTIAGGPGRNLIIGGLGDDEITAGADAEVFVFSPGQGTDVITGFGADDRIDVSAFQYNQKGNVRLDAKQDGADVLITLDGVSNPAKPVTVVRLKNKALAEFTDDNIIL</sequence>
<feature type="compositionally biased region" description="Polar residues" evidence="1">
    <location>
        <begin position="20"/>
        <end position="34"/>
    </location>
</feature>